<reference evidence="1" key="1">
    <citation type="submission" date="2020-03" db="EMBL/GenBank/DDBJ databases">
        <title>The deep terrestrial virosphere.</title>
        <authorList>
            <person name="Holmfeldt K."/>
            <person name="Nilsson E."/>
            <person name="Simone D."/>
            <person name="Lopez-Fernandez M."/>
            <person name="Wu X."/>
            <person name="de Brujin I."/>
            <person name="Lundin D."/>
            <person name="Andersson A."/>
            <person name="Bertilsson S."/>
            <person name="Dopson M."/>
        </authorList>
    </citation>
    <scope>NUCLEOTIDE SEQUENCE</scope>
    <source>
        <strain evidence="1">MM415B02221</strain>
    </source>
</reference>
<evidence type="ECO:0000313" key="1">
    <source>
        <dbReference type="EMBL" id="QJA85437.1"/>
    </source>
</evidence>
<organism evidence="1">
    <name type="scientific">viral metagenome</name>
    <dbReference type="NCBI Taxonomy" id="1070528"/>
    <lineage>
        <taxon>unclassified sequences</taxon>
        <taxon>metagenomes</taxon>
        <taxon>organismal metagenomes</taxon>
    </lineage>
</organism>
<sequence>MEKMIKIRCLKDCPKIELKVGETIIASRSRADQLLRLYPEELREIKKYYDYENRMLKDYETKRGG</sequence>
<accession>A0A6M3KTN2</accession>
<protein>
    <submittedName>
        <fullName evidence="1">Uncharacterized protein</fullName>
    </submittedName>
</protein>
<dbReference type="EMBL" id="MT142574">
    <property type="protein sequence ID" value="QJA85437.1"/>
    <property type="molecule type" value="Genomic_DNA"/>
</dbReference>
<proteinExistence type="predicted"/>
<gene>
    <name evidence="1" type="ORF">MM415B02221_0003</name>
</gene>
<name>A0A6M3KTN2_9ZZZZ</name>
<dbReference type="AlphaFoldDB" id="A0A6M3KTN2"/>